<proteinExistence type="predicted"/>
<keyword evidence="2" id="KW-1185">Reference proteome</keyword>
<evidence type="ECO:0000313" key="1">
    <source>
        <dbReference type="EMBL" id="EEP66990.1"/>
    </source>
</evidence>
<dbReference type="RefSeq" id="WP_003797915.1">
    <property type="nucleotide sequence ID" value="NZ_GG665873.1"/>
</dbReference>
<organism evidence="1 2">
    <name type="scientific">Kingella oralis ATCC 51147</name>
    <dbReference type="NCBI Taxonomy" id="629741"/>
    <lineage>
        <taxon>Bacteria</taxon>
        <taxon>Pseudomonadati</taxon>
        <taxon>Pseudomonadota</taxon>
        <taxon>Betaproteobacteria</taxon>
        <taxon>Neisseriales</taxon>
        <taxon>Neisseriaceae</taxon>
        <taxon>Kingella</taxon>
    </lineage>
</organism>
<dbReference type="Proteomes" id="UP000003009">
    <property type="component" value="Unassembled WGS sequence"/>
</dbReference>
<reference evidence="1" key="1">
    <citation type="submission" date="2009-04" db="EMBL/GenBank/DDBJ databases">
        <authorList>
            <person name="Weinstock G."/>
            <person name="Sodergren E."/>
            <person name="Clifton S."/>
            <person name="Fulton L."/>
            <person name="Fulton B."/>
            <person name="Courtney L."/>
            <person name="Fronick C."/>
            <person name="Harrison M."/>
            <person name="Strong C."/>
            <person name="Farmer C."/>
            <person name="Delahaunty K."/>
            <person name="Markovic C."/>
            <person name="Hall O."/>
            <person name="Minx P."/>
            <person name="Tomlinson C."/>
            <person name="Mitreva M."/>
            <person name="Nelson J."/>
            <person name="Hou S."/>
            <person name="Wollam A."/>
            <person name="Pepin K.H."/>
            <person name="Johnson M."/>
            <person name="Bhonagiri V."/>
            <person name="Nash W.E."/>
            <person name="Warren W."/>
            <person name="Chinwalla A."/>
            <person name="Mardis E.R."/>
            <person name="Wilson R.K."/>
        </authorList>
    </citation>
    <scope>NUCLEOTIDE SEQUENCE [LARGE SCALE GENOMIC DNA]</scope>
    <source>
        <strain evidence="1">ATCC 51147</strain>
    </source>
</reference>
<protein>
    <submittedName>
        <fullName evidence="1">Uncharacterized protein</fullName>
    </submittedName>
</protein>
<gene>
    <name evidence="1" type="ORF">GCWU000324_02560</name>
</gene>
<dbReference type="STRING" id="629741.GCWU000324_02560"/>
<dbReference type="HOGENOM" id="CLU_2287738_0_0_4"/>
<dbReference type="EMBL" id="ACJW02000005">
    <property type="protein sequence ID" value="EEP66990.1"/>
    <property type="molecule type" value="Genomic_DNA"/>
</dbReference>
<accession>C4GLI9</accession>
<dbReference type="AlphaFoldDB" id="C4GLI9"/>
<name>C4GLI9_9NEIS</name>
<comment type="caution">
    <text evidence="1">The sequence shown here is derived from an EMBL/GenBank/DDBJ whole genome shotgun (WGS) entry which is preliminary data.</text>
</comment>
<evidence type="ECO:0000313" key="2">
    <source>
        <dbReference type="Proteomes" id="UP000003009"/>
    </source>
</evidence>
<sequence>MAVLNSCEGLRQPEIQSIQQKTAWLNTKRFWFSGCLYNAQRQPETLAPQQRQEWVWRRYAMFCCKLREGLRQPEKKGNKICPPPLVFASPPRFATPPASRV</sequence>
<dbReference type="GeneID" id="84905589"/>